<dbReference type="PANTHER" id="PTHR11941">
    <property type="entry name" value="ENOYL-COA HYDRATASE-RELATED"/>
    <property type="match status" value="1"/>
</dbReference>
<dbReference type="OrthoDB" id="5730382at2"/>
<evidence type="ECO:0000256" key="1">
    <source>
        <dbReference type="ARBA" id="ARBA00005254"/>
    </source>
</evidence>
<dbReference type="InterPro" id="IPR001753">
    <property type="entry name" value="Enoyl-CoA_hydra/iso"/>
</dbReference>
<protein>
    <submittedName>
        <fullName evidence="2">Enoyl-CoA hydratase/isomerase family protein</fullName>
    </submittedName>
</protein>
<keyword evidence="2" id="KW-0413">Isomerase</keyword>
<dbReference type="SUPFAM" id="SSF52096">
    <property type="entry name" value="ClpP/crotonase"/>
    <property type="match status" value="1"/>
</dbReference>
<dbReference type="InterPro" id="IPR029045">
    <property type="entry name" value="ClpP/crotonase-like_dom_sf"/>
</dbReference>
<evidence type="ECO:0000313" key="2">
    <source>
        <dbReference type="EMBL" id="PPE76033.1"/>
    </source>
</evidence>
<comment type="caution">
    <text evidence="2">The sequence shown here is derived from an EMBL/GenBank/DDBJ whole genome shotgun (WGS) entry which is preliminary data.</text>
</comment>
<accession>A0A2S5TM24</accession>
<organism evidence="2 3">
    <name type="scientific">Solimonas fluminis</name>
    <dbReference type="NCBI Taxonomy" id="2086571"/>
    <lineage>
        <taxon>Bacteria</taxon>
        <taxon>Pseudomonadati</taxon>
        <taxon>Pseudomonadota</taxon>
        <taxon>Gammaproteobacteria</taxon>
        <taxon>Nevskiales</taxon>
        <taxon>Nevskiaceae</taxon>
        <taxon>Solimonas</taxon>
    </lineage>
</organism>
<comment type="similarity">
    <text evidence="1">Belongs to the enoyl-CoA hydratase/isomerase family.</text>
</comment>
<dbReference type="Proteomes" id="UP000238220">
    <property type="component" value="Unassembled WGS sequence"/>
</dbReference>
<dbReference type="GO" id="GO:0006635">
    <property type="term" value="P:fatty acid beta-oxidation"/>
    <property type="evidence" value="ECO:0007669"/>
    <property type="project" value="TreeGrafter"/>
</dbReference>
<dbReference type="Pfam" id="PF00378">
    <property type="entry name" value="ECH_1"/>
    <property type="match status" value="1"/>
</dbReference>
<dbReference type="PANTHER" id="PTHR11941:SF54">
    <property type="entry name" value="ENOYL-COA HYDRATASE, MITOCHONDRIAL"/>
    <property type="match status" value="1"/>
</dbReference>
<dbReference type="CDD" id="cd06558">
    <property type="entry name" value="crotonase-like"/>
    <property type="match status" value="1"/>
</dbReference>
<evidence type="ECO:0000313" key="3">
    <source>
        <dbReference type="Proteomes" id="UP000238220"/>
    </source>
</evidence>
<sequence length="325" mass="34129">MRLVGVEQLQGLAALPPEASGYSPLSEAPCLLLGLGAAAERGLGGWLRRLPCPVIGIGRPDAPLAADCDVLVDSEREAAALLAGVSRSPVAASVFVQLLRATEALPVPDALAMESLAYATLQGGAEFRRWLEGRPLPPPPPREGGPAVLLERAGEALRLTLNRPLRRNSMSVEMRDALVEALQLVLADDTIRRVRLEGAGKCFSTGGELDEFGTAPDPATAHAVRSLTVPGRLLAACAERAEARLHGACIGSGIEFPAFASRVVAAPDAWFQLPELQFGLIPGAGGCVSIPRRIGRQRTAWMVLGGRRIDAATARGWGLVDAVEA</sequence>
<reference evidence="2 3" key="1">
    <citation type="submission" date="2018-02" db="EMBL/GenBank/DDBJ databases">
        <title>Genome sequencing of Solimonas sp. HR-BB.</title>
        <authorList>
            <person name="Lee Y."/>
            <person name="Jeon C.O."/>
        </authorList>
    </citation>
    <scope>NUCLEOTIDE SEQUENCE [LARGE SCALE GENOMIC DNA]</scope>
    <source>
        <strain evidence="2 3">HR-BB</strain>
    </source>
</reference>
<name>A0A2S5TM24_9GAMM</name>
<dbReference type="AlphaFoldDB" id="A0A2S5TM24"/>
<dbReference type="RefSeq" id="WP_104228997.1">
    <property type="nucleotide sequence ID" value="NZ_PSNW01000001.1"/>
</dbReference>
<dbReference type="EMBL" id="PSNW01000001">
    <property type="protein sequence ID" value="PPE76033.1"/>
    <property type="molecule type" value="Genomic_DNA"/>
</dbReference>
<keyword evidence="3" id="KW-1185">Reference proteome</keyword>
<dbReference type="Gene3D" id="3.90.226.10">
    <property type="entry name" value="2-enoyl-CoA Hydratase, Chain A, domain 1"/>
    <property type="match status" value="1"/>
</dbReference>
<gene>
    <name evidence="2" type="ORF">C3942_02190</name>
</gene>
<dbReference type="GO" id="GO:0016853">
    <property type="term" value="F:isomerase activity"/>
    <property type="evidence" value="ECO:0007669"/>
    <property type="project" value="UniProtKB-KW"/>
</dbReference>
<proteinExistence type="inferred from homology"/>